<protein>
    <submittedName>
        <fullName evidence="2">Uncharacterized protein</fullName>
    </submittedName>
</protein>
<sequence length="357" mass="41446">MNSNLTPVKVRGKRKTPSAPTTRIPQELEKRLRAQHEFQIQTSGPQGQSPKKFKRSMAEVMARRTIQHRSTLDSLPSEILEKILLYSTNLALPRTSPLIGLRLSERATLVRLFILAFHETWDQWFGSPVSEKEEGTFEGNPELQTAVLMQRWVTIDLILTAQQAWVDRYASDRSFQHSVPWDDSNEGTEHSHEGDDFRYNAHDCFEVDYQRALEWTPFQVEPETWGGHDIHPQAKIPTELMTGPWDDEKLRRLFWLSRGGMRISEDETDGPPWEDKIKFLRNAVLEATEPNVLVVNCLMGSWVFRGLPGDVMRMEKGKIDARLQWGDDTEDTRMILRRTRQALDIFLDHWRADQVVK</sequence>
<organism evidence="2">
    <name type="scientific">Bionectria ochroleuca</name>
    <name type="common">Gliocladium roseum</name>
    <dbReference type="NCBI Taxonomy" id="29856"/>
    <lineage>
        <taxon>Eukaryota</taxon>
        <taxon>Fungi</taxon>
        <taxon>Dikarya</taxon>
        <taxon>Ascomycota</taxon>
        <taxon>Pezizomycotina</taxon>
        <taxon>Sordariomycetes</taxon>
        <taxon>Hypocreomycetidae</taxon>
        <taxon>Hypocreales</taxon>
        <taxon>Bionectriaceae</taxon>
        <taxon>Clonostachys</taxon>
    </lineage>
</organism>
<dbReference type="EMBL" id="CDPU01000012">
    <property type="protein sequence ID" value="CEO49089.1"/>
    <property type="molecule type" value="Genomic_DNA"/>
</dbReference>
<evidence type="ECO:0000256" key="1">
    <source>
        <dbReference type="SAM" id="MobiDB-lite"/>
    </source>
</evidence>
<proteinExistence type="predicted"/>
<accession>A0A0B7JVP9</accession>
<reference evidence="2" key="1">
    <citation type="submission" date="2015-01" db="EMBL/GenBank/DDBJ databases">
        <authorList>
            <person name="Durling Mikael"/>
        </authorList>
    </citation>
    <scope>NUCLEOTIDE SEQUENCE</scope>
</reference>
<dbReference type="AlphaFoldDB" id="A0A0B7JVP9"/>
<evidence type="ECO:0000313" key="2">
    <source>
        <dbReference type="EMBL" id="CEO49089.1"/>
    </source>
</evidence>
<name>A0A0B7JVP9_BIOOC</name>
<feature type="region of interest" description="Disordered" evidence="1">
    <location>
        <begin position="1"/>
        <end position="26"/>
    </location>
</feature>
<gene>
    <name evidence="2" type="ORF">BN869_000005146_1</name>
</gene>